<dbReference type="Proteomes" id="UP000239002">
    <property type="component" value="Unassembled WGS sequence"/>
</dbReference>
<proteinExistence type="predicted"/>
<dbReference type="OrthoDB" id="827860at2"/>
<gene>
    <name evidence="1" type="ORF">LY01_02945</name>
</gene>
<evidence type="ECO:0000313" key="2">
    <source>
        <dbReference type="Proteomes" id="UP000239002"/>
    </source>
</evidence>
<organism evidence="1 2">
    <name type="scientific">Nonlabens xylanidelens</name>
    <dbReference type="NCBI Taxonomy" id="191564"/>
    <lineage>
        <taxon>Bacteria</taxon>
        <taxon>Pseudomonadati</taxon>
        <taxon>Bacteroidota</taxon>
        <taxon>Flavobacteriia</taxon>
        <taxon>Flavobacteriales</taxon>
        <taxon>Flavobacteriaceae</taxon>
        <taxon>Nonlabens</taxon>
    </lineage>
</organism>
<dbReference type="RefSeq" id="WP_104516737.1">
    <property type="nucleotide sequence ID" value="NZ_MQVW01000002.1"/>
</dbReference>
<sequence length="158" mass="17943">MIHISNIFSSVFFVVVFSSLCTCPPPKNWKRATPIEYEYVNDVFIGDIRIDCDNDLEYLIVICEVFKGDLQPGQIIKGINSGTCGPYVDTDGEWILFGNYSSRFIVNDCGLSSNIIDPKKLLSPQPINLKNNFESRKLEAKQNIKPQINMLREMITSK</sequence>
<accession>A0A2S6IE92</accession>
<protein>
    <recommendedName>
        <fullName evidence="3">Tissue inhibitor of metalloproteinase</fullName>
    </recommendedName>
</protein>
<reference evidence="1 2" key="1">
    <citation type="submission" date="2018-02" db="EMBL/GenBank/DDBJ databases">
        <title>Genomic Encyclopedia of Archaeal and Bacterial Type Strains, Phase II (KMG-II): from individual species to whole genera.</title>
        <authorList>
            <person name="Goeker M."/>
        </authorList>
    </citation>
    <scope>NUCLEOTIDE SEQUENCE [LARGE SCALE GENOMIC DNA]</scope>
    <source>
        <strain evidence="1 2">DSM 16809</strain>
    </source>
</reference>
<dbReference type="EMBL" id="PTJE01000010">
    <property type="protein sequence ID" value="PPK92544.1"/>
    <property type="molecule type" value="Genomic_DNA"/>
</dbReference>
<evidence type="ECO:0000313" key="1">
    <source>
        <dbReference type="EMBL" id="PPK92544.1"/>
    </source>
</evidence>
<dbReference type="AlphaFoldDB" id="A0A2S6IE92"/>
<keyword evidence="2" id="KW-1185">Reference proteome</keyword>
<comment type="caution">
    <text evidence="1">The sequence shown here is derived from an EMBL/GenBank/DDBJ whole genome shotgun (WGS) entry which is preliminary data.</text>
</comment>
<evidence type="ECO:0008006" key="3">
    <source>
        <dbReference type="Google" id="ProtNLM"/>
    </source>
</evidence>
<name>A0A2S6IE92_9FLAO</name>